<feature type="transmembrane region" description="Helical" evidence="8">
    <location>
        <begin position="445"/>
        <end position="464"/>
    </location>
</feature>
<reference evidence="9" key="1">
    <citation type="submission" date="2021-06" db="EMBL/GenBank/DDBJ databases">
        <authorList>
            <person name="Hodson N. C."/>
            <person name="Mongue J. A."/>
            <person name="Jaron S. K."/>
        </authorList>
    </citation>
    <scope>NUCLEOTIDE SEQUENCE</scope>
</reference>
<evidence type="ECO:0000256" key="4">
    <source>
        <dbReference type="ARBA" id="ARBA00022729"/>
    </source>
</evidence>
<comment type="similarity">
    <text evidence="2">Belongs to the SID1 family.</text>
</comment>
<dbReference type="Proteomes" id="UP000708208">
    <property type="component" value="Unassembled WGS sequence"/>
</dbReference>
<evidence type="ECO:0000256" key="7">
    <source>
        <dbReference type="ARBA" id="ARBA00023180"/>
    </source>
</evidence>
<feature type="transmembrane region" description="Helical" evidence="8">
    <location>
        <begin position="266"/>
        <end position="285"/>
    </location>
</feature>
<evidence type="ECO:0000313" key="10">
    <source>
        <dbReference type="Proteomes" id="UP000708208"/>
    </source>
</evidence>
<name>A0A8J2Q1I1_9HEXA</name>
<comment type="subcellular location">
    <subcellularLocation>
        <location evidence="1">Membrane</location>
        <topology evidence="1">Multi-pass membrane protein</topology>
    </subcellularLocation>
</comment>
<evidence type="ECO:0000256" key="8">
    <source>
        <dbReference type="SAM" id="Phobius"/>
    </source>
</evidence>
<dbReference type="GO" id="GO:0005886">
    <property type="term" value="C:plasma membrane"/>
    <property type="evidence" value="ECO:0007669"/>
    <property type="project" value="TreeGrafter"/>
</dbReference>
<dbReference type="PANTHER" id="PTHR12185:SF14">
    <property type="entry name" value="CHOLESTEROL UPTAKE PROTEIN 1"/>
    <property type="match status" value="1"/>
</dbReference>
<gene>
    <name evidence="9" type="ORF">AFUS01_LOCUS45978</name>
</gene>
<evidence type="ECO:0000256" key="2">
    <source>
        <dbReference type="ARBA" id="ARBA00006618"/>
    </source>
</evidence>
<keyword evidence="10" id="KW-1185">Reference proteome</keyword>
<evidence type="ECO:0000256" key="3">
    <source>
        <dbReference type="ARBA" id="ARBA00022692"/>
    </source>
</evidence>
<feature type="transmembrane region" description="Helical" evidence="8">
    <location>
        <begin position="182"/>
        <end position="202"/>
    </location>
</feature>
<keyword evidence="7" id="KW-0325">Glycoprotein</keyword>
<evidence type="ECO:0000313" key="9">
    <source>
        <dbReference type="EMBL" id="CAG7836772.1"/>
    </source>
</evidence>
<proteinExistence type="inferred from homology"/>
<dbReference type="InterPro" id="IPR025958">
    <property type="entry name" value="SID1_TM_fam"/>
</dbReference>
<evidence type="ECO:0000256" key="5">
    <source>
        <dbReference type="ARBA" id="ARBA00022989"/>
    </source>
</evidence>
<keyword evidence="3 8" id="KW-0812">Transmembrane</keyword>
<sequence length="479" mass="54958">MNEIFSPPPGNDDDDDVINNLYESTVQQASVRFRNVTGSIRTPSRSNVANTGQYDIPWLRMDAFIRKRKVKKSLDRVYMLIGAIGIFYGLPTVQLLYTYHQISESTGQTDLCYRNYLCSHRVYSWDDFNHIYSNIVYVLLAVVFCIFVRRYEKKVHRLEVKLQEQGISEGDIGEGVGHQFGIFYALGLAFGLEGILSGLYHVCPTEMNFQFDTSFMFILAALSTIKIYQFRHTNPICPHNTFGMLALISFISVGGIILGSKIYEGIFIFLHVVMILLLSVYLYYLGYVRDDDNNPVTDNNNPVTDSAIFRKSEVLKKFRNDPFVLFKPDHGTRLTFLLPLIVFNLAISISQILGQNPFPTYLVYIFAGNMMLYFLYYCVMKVYHGEAFNIQFIQPLIYLIFSFALGALGILYFLDKKYNANLSPAESRALNSPCIIESFYDSHDVWHFLSAGSIFFFFMTLLTLDDGIIQKPRQEIVAF</sequence>
<dbReference type="EMBL" id="CAJVCH010571152">
    <property type="protein sequence ID" value="CAG7836772.1"/>
    <property type="molecule type" value="Genomic_DNA"/>
</dbReference>
<dbReference type="Pfam" id="PF13965">
    <property type="entry name" value="SID-1_RNA_chan"/>
    <property type="match status" value="1"/>
</dbReference>
<dbReference type="GO" id="GO:0051033">
    <property type="term" value="F:RNA transmembrane transporter activity"/>
    <property type="evidence" value="ECO:0007669"/>
    <property type="project" value="TreeGrafter"/>
</dbReference>
<keyword evidence="5 8" id="KW-1133">Transmembrane helix</keyword>
<comment type="caution">
    <text evidence="9">The sequence shown here is derived from an EMBL/GenBank/DDBJ whole genome shotgun (WGS) entry which is preliminary data.</text>
</comment>
<evidence type="ECO:0000256" key="6">
    <source>
        <dbReference type="ARBA" id="ARBA00023136"/>
    </source>
</evidence>
<dbReference type="PANTHER" id="PTHR12185">
    <property type="entry name" value="SID1 TRANSMEMBRANE FAMILY MEMEBER"/>
    <property type="match status" value="1"/>
</dbReference>
<dbReference type="OrthoDB" id="416618at2759"/>
<feature type="transmembrane region" description="Helical" evidence="8">
    <location>
        <begin position="334"/>
        <end position="354"/>
    </location>
</feature>
<feature type="transmembrane region" description="Helical" evidence="8">
    <location>
        <begin position="360"/>
        <end position="380"/>
    </location>
</feature>
<keyword evidence="6 8" id="KW-0472">Membrane</keyword>
<dbReference type="AlphaFoldDB" id="A0A8J2Q1I1"/>
<feature type="transmembrane region" description="Helical" evidence="8">
    <location>
        <begin position="392"/>
        <end position="414"/>
    </location>
</feature>
<organism evidence="9 10">
    <name type="scientific">Allacma fusca</name>
    <dbReference type="NCBI Taxonomy" id="39272"/>
    <lineage>
        <taxon>Eukaryota</taxon>
        <taxon>Metazoa</taxon>
        <taxon>Ecdysozoa</taxon>
        <taxon>Arthropoda</taxon>
        <taxon>Hexapoda</taxon>
        <taxon>Collembola</taxon>
        <taxon>Symphypleona</taxon>
        <taxon>Sminthuridae</taxon>
        <taxon>Allacma</taxon>
    </lineage>
</organism>
<dbReference type="GO" id="GO:0005764">
    <property type="term" value="C:lysosome"/>
    <property type="evidence" value="ECO:0007669"/>
    <property type="project" value="TreeGrafter"/>
</dbReference>
<feature type="transmembrane region" description="Helical" evidence="8">
    <location>
        <begin position="242"/>
        <end position="260"/>
    </location>
</feature>
<feature type="transmembrane region" description="Helical" evidence="8">
    <location>
        <begin position="214"/>
        <end position="230"/>
    </location>
</feature>
<evidence type="ECO:0000256" key="1">
    <source>
        <dbReference type="ARBA" id="ARBA00004141"/>
    </source>
</evidence>
<feature type="transmembrane region" description="Helical" evidence="8">
    <location>
        <begin position="77"/>
        <end position="97"/>
    </location>
</feature>
<accession>A0A8J2Q1I1</accession>
<dbReference type="GO" id="GO:0003725">
    <property type="term" value="F:double-stranded RNA binding"/>
    <property type="evidence" value="ECO:0007669"/>
    <property type="project" value="TreeGrafter"/>
</dbReference>
<protein>
    <submittedName>
        <fullName evidence="9">Uncharacterized protein</fullName>
    </submittedName>
</protein>
<keyword evidence="4" id="KW-0732">Signal</keyword>
<feature type="transmembrane region" description="Helical" evidence="8">
    <location>
        <begin position="131"/>
        <end position="148"/>
    </location>
</feature>